<evidence type="ECO:0000313" key="3">
    <source>
        <dbReference type="Proteomes" id="UP000295215"/>
    </source>
</evidence>
<dbReference type="EMBL" id="SOAG01000001">
    <property type="protein sequence ID" value="TDS66133.1"/>
    <property type="molecule type" value="Genomic_DNA"/>
</dbReference>
<sequence>MKKALHPQDITELFLEYINSGNIDNLVSLYEDDAVLVIENDTIAQGKEEIKKFYATLVSNNPKFEKGIQRRPLINKDIALTSSRLINGVVTAEVARKQPDGTWKWFIDQPVIAKE</sequence>
<dbReference type="Proteomes" id="UP000295215">
    <property type="component" value="Unassembled WGS sequence"/>
</dbReference>
<reference evidence="2 3" key="1">
    <citation type="submission" date="2019-03" db="EMBL/GenBank/DDBJ databases">
        <title>Genomic Encyclopedia of Archaeal and Bacterial Type Strains, Phase II (KMG-II): from individual species to whole genera.</title>
        <authorList>
            <person name="Goeker M."/>
        </authorList>
    </citation>
    <scope>NUCLEOTIDE SEQUENCE [LARGE SCALE GENOMIC DNA]</scope>
    <source>
        <strain evidence="2 3">DSM 28213</strain>
    </source>
</reference>
<name>A0A4R7F5Z8_9FLAO</name>
<dbReference type="Gene3D" id="3.10.450.50">
    <property type="match status" value="1"/>
</dbReference>
<evidence type="ECO:0000313" key="2">
    <source>
        <dbReference type="EMBL" id="TDS66133.1"/>
    </source>
</evidence>
<dbReference type="InterPro" id="IPR032710">
    <property type="entry name" value="NTF2-like_dom_sf"/>
</dbReference>
<dbReference type="Pfam" id="PF12680">
    <property type="entry name" value="SnoaL_2"/>
    <property type="match status" value="1"/>
</dbReference>
<dbReference type="InterPro" id="IPR037401">
    <property type="entry name" value="SnoaL-like"/>
</dbReference>
<proteinExistence type="predicted"/>
<comment type="caution">
    <text evidence="2">The sequence shown here is derived from an EMBL/GenBank/DDBJ whole genome shotgun (WGS) entry which is preliminary data.</text>
</comment>
<keyword evidence="2" id="KW-0413">Isomerase</keyword>
<evidence type="ECO:0000259" key="1">
    <source>
        <dbReference type="Pfam" id="PF12680"/>
    </source>
</evidence>
<keyword evidence="3" id="KW-1185">Reference proteome</keyword>
<dbReference type="RefSeq" id="WP_133711321.1">
    <property type="nucleotide sequence ID" value="NZ_SOAG01000001.1"/>
</dbReference>
<dbReference type="AlphaFoldDB" id="A0A4R7F5Z8"/>
<dbReference type="OrthoDB" id="7375616at2"/>
<gene>
    <name evidence="2" type="ORF">C8P70_10128</name>
</gene>
<protein>
    <submittedName>
        <fullName evidence="2">Ketosteroid isomerase-like protein</fullName>
    </submittedName>
</protein>
<dbReference type="GO" id="GO:0016853">
    <property type="term" value="F:isomerase activity"/>
    <property type="evidence" value="ECO:0007669"/>
    <property type="project" value="UniProtKB-KW"/>
</dbReference>
<dbReference type="SUPFAM" id="SSF54427">
    <property type="entry name" value="NTF2-like"/>
    <property type="match status" value="1"/>
</dbReference>
<organism evidence="2 3">
    <name type="scientific">Myroides indicus</name>
    <dbReference type="NCBI Taxonomy" id="1323422"/>
    <lineage>
        <taxon>Bacteria</taxon>
        <taxon>Pseudomonadati</taxon>
        <taxon>Bacteroidota</taxon>
        <taxon>Flavobacteriia</taxon>
        <taxon>Flavobacteriales</taxon>
        <taxon>Flavobacteriaceae</taxon>
        <taxon>Myroides</taxon>
    </lineage>
</organism>
<accession>A0A4R7F5Z8</accession>
<feature type="domain" description="SnoaL-like" evidence="1">
    <location>
        <begin position="14"/>
        <end position="81"/>
    </location>
</feature>